<proteinExistence type="predicted"/>
<dbReference type="RefSeq" id="WP_029334525.1">
    <property type="nucleotide sequence ID" value="NZ_UGGP01000001.1"/>
</dbReference>
<dbReference type="OrthoDB" id="9791759at2"/>
<name>A0A377FSJ1_9BACL</name>
<protein>
    <submittedName>
        <fullName evidence="3">Uncharacterized protein containing double-stranded beta helix domain</fullName>
    </submittedName>
</protein>
<dbReference type="CDD" id="cd02219">
    <property type="entry name" value="cupin_YjlB-like"/>
    <property type="match status" value="1"/>
</dbReference>
<evidence type="ECO:0000313" key="4">
    <source>
        <dbReference type="Proteomes" id="UP000254060"/>
    </source>
</evidence>
<dbReference type="PANTHER" id="PTHR36448:SF2">
    <property type="entry name" value="CUPIN TYPE-1 DOMAIN-CONTAINING PROTEIN"/>
    <property type="match status" value="1"/>
</dbReference>
<dbReference type="InterPro" id="IPR014500">
    <property type="entry name" value="UCP019307_cupin"/>
</dbReference>
<evidence type="ECO:0000256" key="1">
    <source>
        <dbReference type="SAM" id="MobiDB-lite"/>
    </source>
</evidence>
<reference evidence="3 4" key="1">
    <citation type="submission" date="2018-06" db="EMBL/GenBank/DDBJ databases">
        <authorList>
            <consortium name="Pathogen Informatics"/>
            <person name="Doyle S."/>
        </authorList>
    </citation>
    <scope>NUCLEOTIDE SEQUENCE [LARGE SCALE GENOMIC DNA]</scope>
    <source>
        <strain evidence="3 4">NCTC13163</strain>
    </source>
</reference>
<dbReference type="Gene3D" id="2.60.120.10">
    <property type="entry name" value="Jelly Rolls"/>
    <property type="match status" value="1"/>
</dbReference>
<dbReference type="InterPro" id="IPR014710">
    <property type="entry name" value="RmlC-like_jellyroll"/>
</dbReference>
<accession>A0A377FSJ1</accession>
<dbReference type="PIRSF" id="PIRSF019307">
    <property type="entry name" value="UCP019307"/>
    <property type="match status" value="1"/>
</dbReference>
<dbReference type="InterPro" id="IPR013096">
    <property type="entry name" value="Cupin_2"/>
</dbReference>
<dbReference type="STRING" id="1397694.GCA_000702585_01317"/>
<dbReference type="SUPFAM" id="SSF51182">
    <property type="entry name" value="RmlC-like cupins"/>
    <property type="match status" value="1"/>
</dbReference>
<evidence type="ECO:0000313" key="3">
    <source>
        <dbReference type="EMBL" id="STO07456.1"/>
    </source>
</evidence>
<dbReference type="PANTHER" id="PTHR36448">
    <property type="entry name" value="BLR7373 PROTEIN"/>
    <property type="match status" value="1"/>
</dbReference>
<dbReference type="Pfam" id="PF07883">
    <property type="entry name" value="Cupin_2"/>
    <property type="match status" value="1"/>
</dbReference>
<dbReference type="InterPro" id="IPR047121">
    <property type="entry name" value="YjiB-like"/>
</dbReference>
<organism evidence="3 4">
    <name type="scientific">Exiguobacterium aurantiacum</name>
    <dbReference type="NCBI Taxonomy" id="33987"/>
    <lineage>
        <taxon>Bacteria</taxon>
        <taxon>Bacillati</taxon>
        <taxon>Bacillota</taxon>
        <taxon>Bacilli</taxon>
        <taxon>Bacillales</taxon>
        <taxon>Bacillales Family XII. Incertae Sedis</taxon>
        <taxon>Exiguobacterium</taxon>
    </lineage>
</organism>
<dbReference type="InterPro" id="IPR011051">
    <property type="entry name" value="RmlC_Cupin_sf"/>
</dbReference>
<gene>
    <name evidence="3" type="ORF">NCTC13163_00803</name>
</gene>
<dbReference type="EMBL" id="UGGP01000001">
    <property type="protein sequence ID" value="STO07456.1"/>
    <property type="molecule type" value="Genomic_DNA"/>
</dbReference>
<dbReference type="AlphaFoldDB" id="A0A377FSJ1"/>
<dbReference type="Proteomes" id="UP000254060">
    <property type="component" value="Unassembled WGS sequence"/>
</dbReference>
<feature type="region of interest" description="Disordered" evidence="1">
    <location>
        <begin position="143"/>
        <end position="167"/>
    </location>
</feature>
<evidence type="ECO:0000259" key="2">
    <source>
        <dbReference type="Pfam" id="PF07883"/>
    </source>
</evidence>
<feature type="domain" description="Cupin type-2" evidence="2">
    <location>
        <begin position="56"/>
        <end position="102"/>
    </location>
</feature>
<sequence length="167" mass="18491">MEVKTYRFEDDGSIPNNPYFPVLLYKEAFTETDAIQSTFENNGWGNSWVNGVFDYHHYHSNTHEVLGVKSGRATVQLGGATGDLVSLQTGDVLILPAGTGHRRLEASDDFAIVGAYPDGRDYDTLTGSPEERPDNVNRIEAIDKPETDPVFGTTGPLHTEWNKEETT</sequence>